<dbReference type="Gene3D" id="3.40.50.1820">
    <property type="entry name" value="alpha/beta hydrolase"/>
    <property type="match status" value="1"/>
</dbReference>
<name>A0A5Q0L4U2_9ACTN</name>
<gene>
    <name evidence="3" type="ORF">GFH48_01130</name>
</gene>
<dbReference type="EMBL" id="CP045643">
    <property type="protein sequence ID" value="QFZ72055.1"/>
    <property type="molecule type" value="Genomic_DNA"/>
</dbReference>
<dbReference type="RefSeq" id="WP_153286424.1">
    <property type="nucleotide sequence ID" value="NZ_CP045643.1"/>
</dbReference>
<protein>
    <submittedName>
        <fullName evidence="3">Alpha/beta fold hydrolase</fullName>
    </submittedName>
</protein>
<feature type="region of interest" description="Disordered" evidence="1">
    <location>
        <begin position="272"/>
        <end position="305"/>
    </location>
</feature>
<keyword evidence="4" id="KW-1185">Reference proteome</keyword>
<evidence type="ECO:0000256" key="1">
    <source>
        <dbReference type="SAM" id="MobiDB-lite"/>
    </source>
</evidence>
<dbReference type="KEGG" id="sfy:GFH48_01130"/>
<feature type="domain" description="AB hydrolase-1" evidence="2">
    <location>
        <begin position="23"/>
        <end position="262"/>
    </location>
</feature>
<proteinExistence type="predicted"/>
<dbReference type="PRINTS" id="PR00412">
    <property type="entry name" value="EPOXHYDRLASE"/>
</dbReference>
<sequence>MTEFLNVEGGTLAYEVIGSGPLMVLAHGIGQSRDAYRFMVPELVATGYRVAAMDLRGSGESTATWPSYTRTDIAGDLIALIEHLGGPAVLVGHSISGGAATIAAAKAPALVSAVVELAPFTRKVEYSLSALGVSRYRKAAKAISAVAMLGSHKQWRKYLEIATPEPRPADWAASLERTDAMLHEPGRMKALRKQMNSAADAGAQLGNVHCPVLVVMGTLDPDWSDPKAEGEAIVAALPEGVGRLEVLPGAGHYSQVQFPSAVSGLVRSFLETRSPRHTGSGPSTTPDGTPKAFVPRAPKTTNTRP</sequence>
<dbReference type="Pfam" id="PF12697">
    <property type="entry name" value="Abhydrolase_6"/>
    <property type="match status" value="1"/>
</dbReference>
<dbReference type="PANTHER" id="PTHR43689:SF8">
    <property type="entry name" value="ALPHA_BETA-HYDROLASES SUPERFAMILY PROTEIN"/>
    <property type="match status" value="1"/>
</dbReference>
<dbReference type="Proteomes" id="UP000326179">
    <property type="component" value="Chromosome"/>
</dbReference>
<feature type="compositionally biased region" description="Low complexity" evidence="1">
    <location>
        <begin position="278"/>
        <end position="290"/>
    </location>
</feature>
<dbReference type="InterPro" id="IPR000073">
    <property type="entry name" value="AB_hydrolase_1"/>
</dbReference>
<keyword evidence="3" id="KW-0378">Hydrolase</keyword>
<evidence type="ECO:0000259" key="2">
    <source>
        <dbReference type="Pfam" id="PF12697"/>
    </source>
</evidence>
<reference evidence="3 4" key="1">
    <citation type="submission" date="2019-10" db="EMBL/GenBank/DDBJ databases">
        <title>A novel species.</title>
        <authorList>
            <person name="Gao J."/>
        </authorList>
    </citation>
    <scope>NUCLEOTIDE SEQUENCE [LARGE SCALE GENOMIC DNA]</scope>
    <source>
        <strain evidence="3 4">QMT-28</strain>
    </source>
</reference>
<organism evidence="3 4">
    <name type="scientific">Streptomyces fagopyri</name>
    <dbReference type="NCBI Taxonomy" id="2662397"/>
    <lineage>
        <taxon>Bacteria</taxon>
        <taxon>Bacillati</taxon>
        <taxon>Actinomycetota</taxon>
        <taxon>Actinomycetes</taxon>
        <taxon>Kitasatosporales</taxon>
        <taxon>Streptomycetaceae</taxon>
        <taxon>Streptomyces</taxon>
    </lineage>
</organism>
<accession>A0A5Q0L4U2</accession>
<dbReference type="SUPFAM" id="SSF53474">
    <property type="entry name" value="alpha/beta-Hydrolases"/>
    <property type="match status" value="1"/>
</dbReference>
<dbReference type="PANTHER" id="PTHR43689">
    <property type="entry name" value="HYDROLASE"/>
    <property type="match status" value="1"/>
</dbReference>
<evidence type="ECO:0000313" key="3">
    <source>
        <dbReference type="EMBL" id="QFZ72055.1"/>
    </source>
</evidence>
<dbReference type="InterPro" id="IPR029058">
    <property type="entry name" value="AB_hydrolase_fold"/>
</dbReference>
<dbReference type="AlphaFoldDB" id="A0A5Q0L4U2"/>
<evidence type="ECO:0000313" key="4">
    <source>
        <dbReference type="Proteomes" id="UP000326179"/>
    </source>
</evidence>
<dbReference type="GO" id="GO:0016787">
    <property type="term" value="F:hydrolase activity"/>
    <property type="evidence" value="ECO:0007669"/>
    <property type="project" value="UniProtKB-KW"/>
</dbReference>
<dbReference type="InterPro" id="IPR000639">
    <property type="entry name" value="Epox_hydrolase-like"/>
</dbReference>